<evidence type="ECO:0000313" key="1">
    <source>
        <dbReference type="EMBL" id="KAK1596842.1"/>
    </source>
</evidence>
<dbReference type="RefSeq" id="XP_060417679.1">
    <property type="nucleotide sequence ID" value="XM_060559846.1"/>
</dbReference>
<sequence length="336" mass="37123">MSPEADFLVWRAVARPGSFAPIFERRSRSLPQSALACHPQRLVFGRALKQCSLESFLQRSRQGATCTGLAVAQYRSDIWRARLDDFHHLPKLAAQCQSGQSMIGGNWQRAEIVLVYIGSYGKDLVGGLLQGGWGNDAVALRHSTQCFRRSWDVSKTSPQSGDGQGELRNRVRYAAVPFSPSRVVRWMQFETTVVRQANAGREFGAKERILDEDMFDGQTGLSGQAVTSVRKTTYMPTCVEVCTQPMSGRGEKTSRGKLQMVDDGVVERKATTPGELVRMLEAGGAEIGCLAMFGRVLVFRETFPVPARPVLLCLNWGEERFDEVGDGAVEVTRGLD</sequence>
<gene>
    <name evidence="1" type="ORF">LY79DRAFT_577009</name>
</gene>
<keyword evidence="2" id="KW-1185">Reference proteome</keyword>
<dbReference type="EMBL" id="JAHLJV010000010">
    <property type="protein sequence ID" value="KAK1596842.1"/>
    <property type="molecule type" value="Genomic_DNA"/>
</dbReference>
<comment type="caution">
    <text evidence="1">The sequence shown here is derived from an EMBL/GenBank/DDBJ whole genome shotgun (WGS) entry which is preliminary data.</text>
</comment>
<dbReference type="GeneID" id="85444086"/>
<proteinExistence type="predicted"/>
<dbReference type="AlphaFoldDB" id="A0AAD8Q6T5"/>
<organism evidence="1 2">
    <name type="scientific">Colletotrichum navitas</name>
    <dbReference type="NCBI Taxonomy" id="681940"/>
    <lineage>
        <taxon>Eukaryota</taxon>
        <taxon>Fungi</taxon>
        <taxon>Dikarya</taxon>
        <taxon>Ascomycota</taxon>
        <taxon>Pezizomycotina</taxon>
        <taxon>Sordariomycetes</taxon>
        <taxon>Hypocreomycetidae</taxon>
        <taxon>Glomerellales</taxon>
        <taxon>Glomerellaceae</taxon>
        <taxon>Colletotrichum</taxon>
        <taxon>Colletotrichum graminicola species complex</taxon>
    </lineage>
</organism>
<evidence type="ECO:0000313" key="2">
    <source>
        <dbReference type="Proteomes" id="UP001230504"/>
    </source>
</evidence>
<name>A0AAD8Q6T5_9PEZI</name>
<dbReference type="Proteomes" id="UP001230504">
    <property type="component" value="Unassembled WGS sequence"/>
</dbReference>
<reference evidence="1" key="1">
    <citation type="submission" date="2021-06" db="EMBL/GenBank/DDBJ databases">
        <title>Comparative genomics, transcriptomics and evolutionary studies reveal genomic signatures of adaptation to plant cell wall in hemibiotrophic fungi.</title>
        <authorList>
            <consortium name="DOE Joint Genome Institute"/>
            <person name="Baroncelli R."/>
            <person name="Diaz J.F."/>
            <person name="Benocci T."/>
            <person name="Peng M."/>
            <person name="Battaglia E."/>
            <person name="Haridas S."/>
            <person name="Andreopoulos W."/>
            <person name="Labutti K."/>
            <person name="Pangilinan J."/>
            <person name="Floch G.L."/>
            <person name="Makela M.R."/>
            <person name="Henrissat B."/>
            <person name="Grigoriev I.V."/>
            <person name="Crouch J.A."/>
            <person name="De Vries R.P."/>
            <person name="Sukno S.A."/>
            <person name="Thon M.R."/>
        </authorList>
    </citation>
    <scope>NUCLEOTIDE SEQUENCE</scope>
    <source>
        <strain evidence="1">CBS 125086</strain>
    </source>
</reference>
<accession>A0AAD8Q6T5</accession>
<protein>
    <submittedName>
        <fullName evidence="1">Uncharacterized protein</fullName>
    </submittedName>
</protein>